<keyword evidence="3" id="KW-0540">Nuclease</keyword>
<keyword evidence="3" id="KW-0378">Hydrolase</keyword>
<feature type="domain" description="GIY-YIG" evidence="2">
    <location>
        <begin position="18"/>
        <end position="95"/>
    </location>
</feature>
<reference evidence="3 4" key="1">
    <citation type="submission" date="2018-06" db="EMBL/GenBank/DDBJ databases">
        <title>Genomic Encyclopedia of Archaeal and Bacterial Type Strains, Phase II (KMG-II): from individual species to whole genera.</title>
        <authorList>
            <person name="Goeker M."/>
        </authorList>
    </citation>
    <scope>NUCLEOTIDE SEQUENCE [LARGE SCALE GENOMIC DNA]</scope>
    <source>
        <strain evidence="3 4">DSM 24464</strain>
    </source>
</reference>
<keyword evidence="3" id="KW-0255">Endonuclease</keyword>
<comment type="caution">
    <text evidence="3">The sequence shown here is derived from an EMBL/GenBank/DDBJ whole genome shotgun (WGS) entry which is preliminary data.</text>
</comment>
<dbReference type="SMART" id="SM00465">
    <property type="entry name" value="GIYc"/>
    <property type="match status" value="1"/>
</dbReference>
<evidence type="ECO:0000259" key="2">
    <source>
        <dbReference type="PROSITE" id="PS50164"/>
    </source>
</evidence>
<accession>A0A327RE09</accession>
<dbReference type="Gene3D" id="3.40.1440.10">
    <property type="entry name" value="GIY-YIG endonuclease"/>
    <property type="match status" value="1"/>
</dbReference>
<dbReference type="EMBL" id="QLLO01000004">
    <property type="protein sequence ID" value="RAJ15220.1"/>
    <property type="molecule type" value="Genomic_DNA"/>
</dbReference>
<dbReference type="SUPFAM" id="SSF82771">
    <property type="entry name" value="GIY-YIG endonuclease"/>
    <property type="match status" value="1"/>
</dbReference>
<dbReference type="PROSITE" id="PS50164">
    <property type="entry name" value="GIY_YIG"/>
    <property type="match status" value="1"/>
</dbReference>
<protein>
    <submittedName>
        <fullName evidence="3">Putative endonuclease</fullName>
    </submittedName>
</protein>
<dbReference type="Proteomes" id="UP000248703">
    <property type="component" value="Unassembled WGS sequence"/>
</dbReference>
<dbReference type="InterPro" id="IPR050190">
    <property type="entry name" value="UPF0213_domain"/>
</dbReference>
<dbReference type="AlphaFoldDB" id="A0A327RE09"/>
<comment type="similarity">
    <text evidence="1">Belongs to the UPF0213 family.</text>
</comment>
<dbReference type="PANTHER" id="PTHR34477:SF5">
    <property type="entry name" value="BSL5627 PROTEIN"/>
    <property type="match status" value="1"/>
</dbReference>
<dbReference type="PANTHER" id="PTHR34477">
    <property type="entry name" value="UPF0213 PROTEIN YHBQ"/>
    <property type="match status" value="1"/>
</dbReference>
<gene>
    <name evidence="3" type="ORF">LY08_01573</name>
</gene>
<organism evidence="3 4">
    <name type="scientific">Olleya aquimaris</name>
    <dbReference type="NCBI Taxonomy" id="639310"/>
    <lineage>
        <taxon>Bacteria</taxon>
        <taxon>Pseudomonadati</taxon>
        <taxon>Bacteroidota</taxon>
        <taxon>Flavobacteriia</taxon>
        <taxon>Flavobacteriales</taxon>
        <taxon>Flavobacteriaceae</taxon>
    </lineage>
</organism>
<evidence type="ECO:0000256" key="1">
    <source>
        <dbReference type="ARBA" id="ARBA00007435"/>
    </source>
</evidence>
<dbReference type="InterPro" id="IPR000305">
    <property type="entry name" value="GIY-YIG_endonuc"/>
</dbReference>
<proteinExistence type="inferred from homology"/>
<keyword evidence="4" id="KW-1185">Reference proteome</keyword>
<name>A0A327RE09_9FLAO</name>
<dbReference type="CDD" id="cd10448">
    <property type="entry name" value="GIY-YIG_unchar_3"/>
    <property type="match status" value="1"/>
</dbReference>
<sequence>MLKAPEKSGVLKNKIEILKHYVYIISNKPNGVLYIGETKRLKKRINQHKNKAHPTTFSARYNLDKLIYFEEYNTEAEAKLREKQMKKWNRIWKIELIEKTNPTWKDLYNKIK</sequence>
<evidence type="ECO:0000313" key="4">
    <source>
        <dbReference type="Proteomes" id="UP000248703"/>
    </source>
</evidence>
<dbReference type="RefSeq" id="WP_245907570.1">
    <property type="nucleotide sequence ID" value="NZ_QLLO01000004.1"/>
</dbReference>
<dbReference type="InterPro" id="IPR035901">
    <property type="entry name" value="GIY-YIG_endonuc_sf"/>
</dbReference>
<evidence type="ECO:0000313" key="3">
    <source>
        <dbReference type="EMBL" id="RAJ15220.1"/>
    </source>
</evidence>
<dbReference type="Pfam" id="PF01541">
    <property type="entry name" value="GIY-YIG"/>
    <property type="match status" value="1"/>
</dbReference>
<dbReference type="GO" id="GO:0004519">
    <property type="term" value="F:endonuclease activity"/>
    <property type="evidence" value="ECO:0007669"/>
    <property type="project" value="UniProtKB-KW"/>
</dbReference>